<organism evidence="1 2">
    <name type="scientific">Candidatus Parabacteroides intestinigallinarum</name>
    <dbReference type="NCBI Taxonomy" id="2838722"/>
    <lineage>
        <taxon>Bacteria</taxon>
        <taxon>Pseudomonadati</taxon>
        <taxon>Bacteroidota</taxon>
        <taxon>Bacteroidia</taxon>
        <taxon>Bacteroidales</taxon>
        <taxon>Tannerellaceae</taxon>
        <taxon>Parabacteroides</taxon>
    </lineage>
</organism>
<dbReference type="EMBL" id="DXEN01000036">
    <property type="protein sequence ID" value="HIX86020.1"/>
    <property type="molecule type" value="Genomic_DNA"/>
</dbReference>
<dbReference type="PROSITE" id="PS51257">
    <property type="entry name" value="PROKAR_LIPOPROTEIN"/>
    <property type="match status" value="1"/>
</dbReference>
<dbReference type="AlphaFoldDB" id="A0A9D2BPT9"/>
<evidence type="ECO:0008006" key="3">
    <source>
        <dbReference type="Google" id="ProtNLM"/>
    </source>
</evidence>
<accession>A0A9D2BPT9</accession>
<reference evidence="1" key="1">
    <citation type="journal article" date="2021" name="PeerJ">
        <title>Extensive microbial diversity within the chicken gut microbiome revealed by metagenomics and culture.</title>
        <authorList>
            <person name="Gilroy R."/>
            <person name="Ravi A."/>
            <person name="Getino M."/>
            <person name="Pursley I."/>
            <person name="Horton D.L."/>
            <person name="Alikhan N.F."/>
            <person name="Baker D."/>
            <person name="Gharbi K."/>
            <person name="Hall N."/>
            <person name="Watson M."/>
            <person name="Adriaenssens E.M."/>
            <person name="Foster-Nyarko E."/>
            <person name="Jarju S."/>
            <person name="Secka A."/>
            <person name="Antonio M."/>
            <person name="Oren A."/>
            <person name="Chaudhuri R.R."/>
            <person name="La Ragione R."/>
            <person name="Hildebrand F."/>
            <person name="Pallen M.J."/>
        </authorList>
    </citation>
    <scope>NUCLEOTIDE SEQUENCE</scope>
    <source>
        <strain evidence="1">ChiHecec2B26-12326</strain>
    </source>
</reference>
<comment type="caution">
    <text evidence="1">The sequence shown here is derived from an EMBL/GenBank/DDBJ whole genome shotgun (WGS) entry which is preliminary data.</text>
</comment>
<proteinExistence type="predicted"/>
<feature type="non-terminal residue" evidence="1">
    <location>
        <position position="227"/>
    </location>
</feature>
<reference evidence="1" key="2">
    <citation type="submission" date="2021-04" db="EMBL/GenBank/DDBJ databases">
        <authorList>
            <person name="Gilroy R."/>
        </authorList>
    </citation>
    <scope>NUCLEOTIDE SEQUENCE</scope>
    <source>
        <strain evidence="1">ChiHecec2B26-12326</strain>
    </source>
</reference>
<dbReference type="Proteomes" id="UP000823847">
    <property type="component" value="Unassembled WGS sequence"/>
</dbReference>
<evidence type="ECO:0000313" key="1">
    <source>
        <dbReference type="EMBL" id="HIX86020.1"/>
    </source>
</evidence>
<evidence type="ECO:0000313" key="2">
    <source>
        <dbReference type="Proteomes" id="UP000823847"/>
    </source>
</evidence>
<protein>
    <recommendedName>
        <fullName evidence="3">Lipoprotein</fullName>
    </recommendedName>
</protein>
<gene>
    <name evidence="1" type="ORF">H9848_05375</name>
</gene>
<name>A0A9D2BPT9_9BACT</name>
<sequence>MKKSRSNALVHVCAFMLVVLSISSCKPKYPFENKPHTQYMGLKGKVRDIHMSFFIEQIGEHGYMPAEIASLNQFGVLRSYEFNPIYNMLFLNMISTYREDVDIFFSPLKYIKENVVFTPFVDDMSFTFNKKGFLNNVSWYYDKDLIAYIDVKYDRKGFITEIDQNTSHTRETEFYYAVFRGGERPSSPYEILWNRNMSYDYIKTDSILKFVEKIKQTSSKGIISTSI</sequence>